<organismHost>
    <name type="scientific">Tupaia belangeri</name>
    <name type="common">Common tree shrew</name>
    <name type="synonym">Tupaia glis belangeri</name>
    <dbReference type="NCBI Taxonomy" id="37347"/>
</organismHost>
<dbReference type="HAMAP" id="MF_04016">
    <property type="entry name" value="HSV_MCP"/>
    <property type="match status" value="1"/>
</dbReference>
<evidence type="ECO:0000256" key="4">
    <source>
        <dbReference type="ARBA" id="ARBA00022844"/>
    </source>
</evidence>
<evidence type="ECO:0000256" key="5">
    <source>
        <dbReference type="SAM" id="MobiDB-lite"/>
    </source>
</evidence>
<keyword evidence="3" id="KW-1147">T=16 icosahedral capsid protein</keyword>
<keyword evidence="1" id="KW-0167">Capsid protein</keyword>
<accession>Q91TL1</accession>
<dbReference type="KEGG" id="vg:921115"/>
<name>Q91TL1_TUHV1</name>
<protein>
    <submittedName>
        <fullName evidence="6">T86</fullName>
    </submittedName>
</protein>
<dbReference type="EMBL" id="AF281817">
    <property type="protein sequence ID" value="AAK57130.1"/>
    <property type="molecule type" value="Genomic_DNA"/>
</dbReference>
<evidence type="ECO:0000313" key="7">
    <source>
        <dbReference type="Proteomes" id="UP000137095"/>
    </source>
</evidence>
<dbReference type="GeneID" id="921115"/>
<sequence>MENWTAAELLSKTDVASDVLLHIKTTVGEELFDNLRLYYGDDPSRYHLSFEAIFGIYCSRMEWVTFLSTALALAAHTVRFDDLNKMSTGKMLFYIQVPRVATGAGLPASHQTTIMVTKYTEKSPITIPFELSAASLLHLKETFEETLLDRLLNLEALNTVLRTVKNTADAMERGLVHNFLLTLLRKAPPHFVLQTLREHSHLHRQSLTRVQRANILQSFKNKMLANLFLLNRYRDPEYLQRVLLQLLDASSDSILDNPATYVTGSGARVAGVLVGTAPVIQHLLHALRPLVTRDQVRAPAAYGEFVLSKENAVTAIAHHAILADFESQAARVATEKAADDLADPQFLRPEAAFTHLPMDILHLGEKNVALEHLRRVYKNTDTLDPLEQTVELTFFFPLGLYLPLDGQAYSTLDNEVKLTDAALHQLPVACYFYNKDRVLQKLDFADALRSLCHPLLYDGEPTRQAFVAAGAAAGEPAAPPVPVGGPGGGGTGGPAPALDRCVFPTEPLGGLARRLVHFYQRRQEVPRTTNEIKQDFGPADFFKPANVTLHTELHPFFDLTRYQEHHETAALCTPRVLVGNLPLGLAPPDFQEARGRQLLEHAKVRPPPDAEATLRLAALALHDPQYPELFYLLDVLVHGHAEAFAAARALLARCANAYFHQRGGLAFAHSFDLVRLIATQLGDGLLQPAVHAHYRQLLGLVRFLHRVSRLSGLNGQLAEEPLLAYVSALHDRRLYPPFLNRLPREDADVQLVADRQPLRAAQLEARNHGISDVPRLHAMDEDEPLFVEAERLRDDELALHKIYYYCVLPALTNNRACGLGLHLKTLLVELFYREPFVAATEADFAQGRVAHDTLLAQLLDPVAVDAHVGVSAAARELFALLPYVGEHARLLEIRSPLDAAQRHGAPDFAARHHALYNGCCATTAPRLLRAYAYAVPFHRFYADPQIAAGLSDDIRRYLEEFPHYLRHDGGFPLHPALAHEYRQWHRSPFSRYSAHCPQQLSSVLALLAMHHKLSPVATALQSRLRLHPGFALTLVRTDTFEADRLLYSTKSSTALILNHPIVTKEERDINTVYHVTQNINSVDMSLGYTSATCTAHLRRVRSDMGARVQDLFRVFPMHVYRHPEVDRWLRQFTGAERTDLLDADAVSLLTFGRRTVPPPAQVLHGQLAVCEVILTPVTADLSYFQLPNSPRGRSACLFSVDPYDRDAAERALYDHAEPNGHTFASTVNPWASQKGSLGDVLYNLAHRDRLGYNSRLYSPCTQFFSTEEILRANRTLFRTIDEYLTRSRDCIRGDTEIQYVCVDGTEGLVEKPCQLFQEAYPIYMSSTPGLLEAQQQQQNRTGGPGAGGAGHPARAAAASVDGSRAHFGHYLIAETLPLQQSILLDL</sequence>
<proteinExistence type="inferred from homology"/>
<dbReference type="InterPro" id="IPR023233">
    <property type="entry name" value="Herpes_MCP_upper_sf"/>
</dbReference>
<dbReference type="Proteomes" id="UP000137095">
    <property type="component" value="Segment"/>
</dbReference>
<dbReference type="RefSeq" id="NP_116435.1">
    <property type="nucleotide sequence ID" value="NC_002794.1"/>
</dbReference>
<organism evidence="6 7">
    <name type="scientific">Tupaiid herpesvirus 1 (strain 1)</name>
    <name type="common">TuHV-1</name>
    <name type="synonym">Herpesvirus tupaia (strain 1)</name>
    <dbReference type="NCBI Taxonomy" id="10397"/>
    <lineage>
        <taxon>Viruses</taxon>
        <taxon>Duplodnaviria</taxon>
        <taxon>Heunggongvirae</taxon>
        <taxon>Peploviricota</taxon>
        <taxon>Herviviricetes</taxon>
        <taxon>Herpesvirales</taxon>
        <taxon>Orthoherpesviridae</taxon>
        <taxon>Betaherpesvirinae</taxon>
        <taxon>Quwivirus</taxon>
        <taxon>Quwivirus tupaiidbeta1</taxon>
    </lineage>
</organism>
<feature type="compositionally biased region" description="Polar residues" evidence="5">
    <location>
        <begin position="1331"/>
        <end position="1341"/>
    </location>
</feature>
<dbReference type="GO" id="GO:0039622">
    <property type="term" value="C:T=16 icosahedral viral capsid"/>
    <property type="evidence" value="ECO:0007669"/>
    <property type="project" value="UniProtKB-KW"/>
</dbReference>
<dbReference type="GO" id="GO:0005198">
    <property type="term" value="F:structural molecule activity"/>
    <property type="evidence" value="ECO:0007669"/>
    <property type="project" value="InterPro"/>
</dbReference>
<reference evidence="6 7" key="1">
    <citation type="journal article" date="2001" name="J. Virol.">
        <title>Analysis and characterization of the complete genome of tupaia (tree shrew) herpesvirus.</title>
        <authorList>
            <person name="Bahr U."/>
            <person name="Darai G."/>
        </authorList>
    </citation>
    <scope>NUCLEOTIDE SEQUENCE [LARGE SCALE GENOMIC DNA]</scope>
    <source>
        <strain evidence="6">2</strain>
    </source>
</reference>
<keyword evidence="4" id="KW-0946">Virion</keyword>
<dbReference type="InterPro" id="IPR000912">
    <property type="entry name" value="Herpes_MCP"/>
</dbReference>
<evidence type="ECO:0000256" key="1">
    <source>
        <dbReference type="ARBA" id="ARBA00022561"/>
    </source>
</evidence>
<keyword evidence="7" id="KW-1185">Reference proteome</keyword>
<feature type="region of interest" description="Disordered" evidence="5">
    <location>
        <begin position="1331"/>
        <end position="1355"/>
    </location>
</feature>
<evidence type="ECO:0000256" key="3">
    <source>
        <dbReference type="ARBA" id="ARBA00022680"/>
    </source>
</evidence>
<dbReference type="PRINTS" id="PR00235">
    <property type="entry name" value="HSVCAPSIDMCP"/>
</dbReference>
<dbReference type="Pfam" id="PF03122">
    <property type="entry name" value="Herpes_MCP"/>
    <property type="match status" value="1"/>
</dbReference>
<evidence type="ECO:0000313" key="6">
    <source>
        <dbReference type="EMBL" id="AAK57130.1"/>
    </source>
</evidence>
<keyword evidence="2" id="KW-1048">Host nucleus</keyword>
<evidence type="ECO:0000256" key="2">
    <source>
        <dbReference type="ARBA" id="ARBA00022562"/>
    </source>
</evidence>
<dbReference type="SUPFAM" id="SSF103417">
    <property type="entry name" value="Major capsid protein VP5"/>
    <property type="match status" value="1"/>
</dbReference>